<proteinExistence type="predicted"/>
<accession>A0A8S2FVS5</accession>
<organism evidence="2 4">
    <name type="scientific">Didymodactylos carnosus</name>
    <dbReference type="NCBI Taxonomy" id="1234261"/>
    <lineage>
        <taxon>Eukaryota</taxon>
        <taxon>Metazoa</taxon>
        <taxon>Spiralia</taxon>
        <taxon>Gnathifera</taxon>
        <taxon>Rotifera</taxon>
        <taxon>Eurotatoria</taxon>
        <taxon>Bdelloidea</taxon>
        <taxon>Philodinida</taxon>
        <taxon>Philodinidae</taxon>
        <taxon>Didymodactylos</taxon>
    </lineage>
</organism>
<dbReference type="Proteomes" id="UP000682733">
    <property type="component" value="Unassembled WGS sequence"/>
</dbReference>
<dbReference type="EMBL" id="CAJOBA010066990">
    <property type="protein sequence ID" value="CAF4368328.1"/>
    <property type="molecule type" value="Genomic_DNA"/>
</dbReference>
<evidence type="ECO:0000313" key="2">
    <source>
        <dbReference type="EMBL" id="CAF1573084.1"/>
    </source>
</evidence>
<dbReference type="InterPro" id="IPR052579">
    <property type="entry name" value="Zinc_finger_SWIM"/>
</dbReference>
<comment type="caution">
    <text evidence="2">The sequence shown here is derived from an EMBL/GenBank/DDBJ whole genome shotgun (WGS) entry which is preliminary data.</text>
</comment>
<dbReference type="InterPro" id="IPR048324">
    <property type="entry name" value="ZSWIM1-3_RNaseH-like"/>
</dbReference>
<gene>
    <name evidence="2" type="ORF">OVA965_LOCUS40477</name>
    <name evidence="3" type="ORF">TMI583_LOCUS41918</name>
</gene>
<dbReference type="PANTHER" id="PTHR31569">
    <property type="entry name" value="SWIM-TYPE DOMAIN-CONTAINING PROTEIN"/>
    <property type="match status" value="1"/>
</dbReference>
<evidence type="ECO:0000313" key="4">
    <source>
        <dbReference type="Proteomes" id="UP000677228"/>
    </source>
</evidence>
<sequence length="238" mass="28505">LLVHKSQENIRQLPLKFQSAYTDFQVIKTFMIDKDFNEMAMIRELFPSSKVLLCYFHIIKKLKAYIAKLHIDIERKKKILDLSKQVIYSSDETKFNENVNSLTSLNNDYWNYFQQNWLDYIDLWARYKRKVGITLLSNTNNIIESFYRVVKKEFGRRSKLSHLGEALTRLMVLLNLKSDVQQYNFTRQELTSFTINNTNYPAFIEERRKTLTGRENFCVGLRKVYTRANTWYKIFVSK</sequence>
<dbReference type="AlphaFoldDB" id="A0A8S2FVS5"/>
<reference evidence="2" key="1">
    <citation type="submission" date="2021-02" db="EMBL/GenBank/DDBJ databases">
        <authorList>
            <person name="Nowell W R."/>
        </authorList>
    </citation>
    <scope>NUCLEOTIDE SEQUENCE</scope>
</reference>
<dbReference type="Pfam" id="PF21056">
    <property type="entry name" value="ZSWIM1-3_RNaseH-like"/>
    <property type="match status" value="1"/>
</dbReference>
<evidence type="ECO:0000313" key="3">
    <source>
        <dbReference type="EMBL" id="CAF4368328.1"/>
    </source>
</evidence>
<feature type="domain" description="ZSWIM1/3 RNaseH-like" evidence="1">
    <location>
        <begin position="2"/>
        <end position="52"/>
    </location>
</feature>
<dbReference type="Proteomes" id="UP000677228">
    <property type="component" value="Unassembled WGS sequence"/>
</dbReference>
<dbReference type="PANTHER" id="PTHR31569:SF4">
    <property type="entry name" value="SWIM-TYPE DOMAIN-CONTAINING PROTEIN"/>
    <property type="match status" value="1"/>
</dbReference>
<dbReference type="EMBL" id="CAJNOK010044146">
    <property type="protein sequence ID" value="CAF1573084.1"/>
    <property type="molecule type" value="Genomic_DNA"/>
</dbReference>
<evidence type="ECO:0000259" key="1">
    <source>
        <dbReference type="Pfam" id="PF21056"/>
    </source>
</evidence>
<feature type="non-terminal residue" evidence="2">
    <location>
        <position position="1"/>
    </location>
</feature>
<protein>
    <recommendedName>
        <fullName evidence="1">ZSWIM1/3 RNaseH-like domain-containing protein</fullName>
    </recommendedName>
</protein>
<name>A0A8S2FVS5_9BILA</name>